<dbReference type="InterPro" id="IPR047640">
    <property type="entry name" value="RpiR-like"/>
</dbReference>
<dbReference type="InterPro" id="IPR009057">
    <property type="entry name" value="Homeodomain-like_sf"/>
</dbReference>
<gene>
    <name evidence="2" type="ORF">GB864_04175</name>
</gene>
<dbReference type="Gene3D" id="1.10.10.10">
    <property type="entry name" value="Winged helix-like DNA-binding domain superfamily/Winged helix DNA-binding domain"/>
    <property type="match status" value="1"/>
</dbReference>
<keyword evidence="2" id="KW-0238">DNA-binding</keyword>
<dbReference type="PANTHER" id="PTHR30514:SF18">
    <property type="entry name" value="RPIR-FAMILY TRANSCRIPTIONAL REGULATOR"/>
    <property type="match status" value="1"/>
</dbReference>
<dbReference type="EMBL" id="WSTA01000011">
    <property type="protein sequence ID" value="MWB97749.1"/>
    <property type="molecule type" value="Genomic_DNA"/>
</dbReference>
<accession>A0A6I4P154</accession>
<dbReference type="PANTHER" id="PTHR30514">
    <property type="entry name" value="GLUCOKINASE"/>
    <property type="match status" value="1"/>
</dbReference>
<evidence type="ECO:0000313" key="2">
    <source>
        <dbReference type="EMBL" id="MWB97749.1"/>
    </source>
</evidence>
<dbReference type="AlphaFoldDB" id="A0A6I4P154"/>
<comment type="caution">
    <text evidence="2">The sequence shown here is derived from an EMBL/GenBank/DDBJ whole genome shotgun (WGS) entry which is preliminary data.</text>
</comment>
<name>A0A6I4P154_9MICO</name>
<reference evidence="2 3" key="1">
    <citation type="submission" date="2019-12" db="EMBL/GenBank/DDBJ databases">
        <authorList>
            <person name="Kim Y.S."/>
        </authorList>
    </citation>
    <scope>NUCLEOTIDE SEQUENCE [LARGE SCALE GENOMIC DNA]</scope>
    <source>
        <strain evidence="2 3">MMS17-SY077</strain>
    </source>
</reference>
<dbReference type="InterPro" id="IPR000281">
    <property type="entry name" value="HTH_RpiR"/>
</dbReference>
<dbReference type="SUPFAM" id="SSF46689">
    <property type="entry name" value="Homeodomain-like"/>
    <property type="match status" value="1"/>
</dbReference>
<proteinExistence type="predicted"/>
<keyword evidence="3" id="KW-1185">Reference proteome</keyword>
<feature type="domain" description="HTH rpiR-type" evidence="1">
    <location>
        <begin position="12"/>
        <end position="88"/>
    </location>
</feature>
<dbReference type="PROSITE" id="PS51071">
    <property type="entry name" value="HTH_RPIR"/>
    <property type="match status" value="1"/>
</dbReference>
<dbReference type="GO" id="GO:0097367">
    <property type="term" value="F:carbohydrate derivative binding"/>
    <property type="evidence" value="ECO:0007669"/>
    <property type="project" value="InterPro"/>
</dbReference>
<organism evidence="2 3">
    <name type="scientific">Agromyces seonyuensis</name>
    <dbReference type="NCBI Taxonomy" id="2662446"/>
    <lineage>
        <taxon>Bacteria</taxon>
        <taxon>Bacillati</taxon>
        <taxon>Actinomycetota</taxon>
        <taxon>Actinomycetes</taxon>
        <taxon>Micrococcales</taxon>
        <taxon>Microbacteriaceae</taxon>
        <taxon>Agromyces</taxon>
    </lineage>
</organism>
<protein>
    <submittedName>
        <fullName evidence="2">LacI family DNA-binding transcriptional regulator</fullName>
    </submittedName>
</protein>
<feature type="non-terminal residue" evidence="2">
    <location>
        <position position="108"/>
    </location>
</feature>
<dbReference type="GO" id="GO:0003677">
    <property type="term" value="F:DNA binding"/>
    <property type="evidence" value="ECO:0007669"/>
    <property type="project" value="UniProtKB-KW"/>
</dbReference>
<evidence type="ECO:0000313" key="3">
    <source>
        <dbReference type="Proteomes" id="UP000438182"/>
    </source>
</evidence>
<dbReference type="GO" id="GO:0003700">
    <property type="term" value="F:DNA-binding transcription factor activity"/>
    <property type="evidence" value="ECO:0007669"/>
    <property type="project" value="InterPro"/>
</dbReference>
<dbReference type="RefSeq" id="WP_160423095.1">
    <property type="nucleotide sequence ID" value="NZ_WSTA01000011.1"/>
</dbReference>
<dbReference type="Pfam" id="PF01418">
    <property type="entry name" value="HTH_6"/>
    <property type="match status" value="1"/>
</dbReference>
<dbReference type="InterPro" id="IPR036388">
    <property type="entry name" value="WH-like_DNA-bd_sf"/>
</dbReference>
<dbReference type="Proteomes" id="UP000438182">
    <property type="component" value="Unassembled WGS sequence"/>
</dbReference>
<evidence type="ECO:0000259" key="1">
    <source>
        <dbReference type="PROSITE" id="PS51071"/>
    </source>
</evidence>
<sequence>MTGASGPGTSDATIEERVAALDGSLSPQERALAEVMLDHLSELAVYRAGELAELAGVSKATVSRFVRRLGFADWAAVRANVTARRAAGTPIGAVGAPAGSADGAAVVL</sequence>